<reference evidence="2" key="1">
    <citation type="journal article" date="2011" name="Genome Res.">
        <title>Phylogeny-wide analysis of social amoeba genomes highlights ancient origins for complex intercellular communication.</title>
        <authorList>
            <person name="Heidel A.J."/>
            <person name="Lawal H.M."/>
            <person name="Felder M."/>
            <person name="Schilde C."/>
            <person name="Helps N.R."/>
            <person name="Tunggal B."/>
            <person name="Rivero F."/>
            <person name="John U."/>
            <person name="Schleicher M."/>
            <person name="Eichinger L."/>
            <person name="Platzer M."/>
            <person name="Noegel A.A."/>
            <person name="Schaap P."/>
            <person name="Gloeckner G."/>
        </authorList>
    </citation>
    <scope>NUCLEOTIDE SEQUENCE [LARGE SCALE GENOMIC DNA]</scope>
    <source>
        <strain evidence="2">SH3</strain>
    </source>
</reference>
<sequence length="124" mass="14549">MQRFYSHLGLSKPANWRGLYKAYCMEKIYLFNTEQITFITSKYGAAPASSRQFKYRYLEPLRFWNSDVSFVEKKYSTEKYGVEIKKNDGSVHFIDTKGKNSDEIFKLVLEKTEGRKVPISIPPQ</sequence>
<protein>
    <recommendedName>
        <fullName evidence="3">Ribosomal protein/NADH dehydrogenase domain-containing protein</fullName>
    </recommendedName>
</protein>
<dbReference type="GeneID" id="14866387"/>
<proteinExistence type="predicted"/>
<dbReference type="Proteomes" id="UP000007797">
    <property type="component" value="Unassembled WGS sequence"/>
</dbReference>
<evidence type="ECO:0000313" key="2">
    <source>
        <dbReference type="Proteomes" id="UP000007797"/>
    </source>
</evidence>
<dbReference type="OMA" id="LYKAYCM"/>
<dbReference type="RefSeq" id="XP_004350993.1">
    <property type="nucleotide sequence ID" value="XM_004350941.1"/>
</dbReference>
<dbReference type="AlphaFoldDB" id="F4QFI3"/>
<dbReference type="EMBL" id="GL883029">
    <property type="protein sequence ID" value="EGG14284.1"/>
    <property type="molecule type" value="Genomic_DNA"/>
</dbReference>
<evidence type="ECO:0000313" key="1">
    <source>
        <dbReference type="EMBL" id="EGG14284.1"/>
    </source>
</evidence>
<name>F4QFI3_CACFS</name>
<dbReference type="OrthoDB" id="14842at2759"/>
<dbReference type="KEGG" id="dfa:DFA_12054"/>
<evidence type="ECO:0008006" key="3">
    <source>
        <dbReference type="Google" id="ProtNLM"/>
    </source>
</evidence>
<accession>F4QFI3</accession>
<gene>
    <name evidence="1" type="ORF">DFA_12054</name>
</gene>
<keyword evidence="2" id="KW-1185">Reference proteome</keyword>
<organism evidence="1 2">
    <name type="scientific">Cavenderia fasciculata</name>
    <name type="common">Slime mold</name>
    <name type="synonym">Dictyostelium fasciculatum</name>
    <dbReference type="NCBI Taxonomy" id="261658"/>
    <lineage>
        <taxon>Eukaryota</taxon>
        <taxon>Amoebozoa</taxon>
        <taxon>Evosea</taxon>
        <taxon>Eumycetozoa</taxon>
        <taxon>Dictyostelia</taxon>
        <taxon>Acytosteliales</taxon>
        <taxon>Cavenderiaceae</taxon>
        <taxon>Cavenderia</taxon>
    </lineage>
</organism>